<dbReference type="SUPFAM" id="SSF55729">
    <property type="entry name" value="Acyl-CoA N-acyltransferases (Nat)"/>
    <property type="match status" value="1"/>
</dbReference>
<gene>
    <name evidence="4" type="ORF">QQX09_08165</name>
</gene>
<reference evidence="4" key="1">
    <citation type="submission" date="2023-06" db="EMBL/GenBank/DDBJ databases">
        <title>Sysu t00192.</title>
        <authorList>
            <person name="Gao L."/>
            <person name="Fang B.-Z."/>
            <person name="Li W.-J."/>
        </authorList>
    </citation>
    <scope>NUCLEOTIDE SEQUENCE</scope>
    <source>
        <strain evidence="4">SYSU T00192</strain>
    </source>
</reference>
<dbReference type="InterPro" id="IPR000182">
    <property type="entry name" value="GNAT_dom"/>
</dbReference>
<evidence type="ECO:0000256" key="2">
    <source>
        <dbReference type="ARBA" id="ARBA00023315"/>
    </source>
</evidence>
<name>A0ABT8G9K8_9MICO</name>
<dbReference type="InterPro" id="IPR050680">
    <property type="entry name" value="YpeA/RimI_acetyltransf"/>
</dbReference>
<dbReference type="RefSeq" id="WP_301133292.1">
    <property type="nucleotide sequence ID" value="NZ_JAUHPW010000005.1"/>
</dbReference>
<dbReference type="Pfam" id="PF00583">
    <property type="entry name" value="Acetyltransf_1"/>
    <property type="match status" value="1"/>
</dbReference>
<sequence>MAENAMEQPYDRIVMRAPVAAILAAATPWSHVRAMVPEDIPWLAAAVWDAYPQRPPYEPDWDGVVASTQSMFKNEAGAFMPVASPVALTEDGFIAGAVTVVQRCTLRDDLPDAPYVLDCITLPDHRRQGVASGLLAASARALKAVGEKDLALTCDADNEAALALYEKLGFVEVMRRSAGS</sequence>
<keyword evidence="2" id="KW-0012">Acyltransferase</keyword>
<organism evidence="4 5">
    <name type="scientific">Demequina litoralis</name>
    <dbReference type="NCBI Taxonomy" id="3051660"/>
    <lineage>
        <taxon>Bacteria</taxon>
        <taxon>Bacillati</taxon>
        <taxon>Actinomycetota</taxon>
        <taxon>Actinomycetes</taxon>
        <taxon>Micrococcales</taxon>
        <taxon>Demequinaceae</taxon>
        <taxon>Demequina</taxon>
    </lineage>
</organism>
<dbReference type="PROSITE" id="PS51186">
    <property type="entry name" value="GNAT"/>
    <property type="match status" value="1"/>
</dbReference>
<evidence type="ECO:0000256" key="1">
    <source>
        <dbReference type="ARBA" id="ARBA00022679"/>
    </source>
</evidence>
<keyword evidence="1" id="KW-0808">Transferase</keyword>
<keyword evidence="5" id="KW-1185">Reference proteome</keyword>
<dbReference type="CDD" id="cd04301">
    <property type="entry name" value="NAT_SF"/>
    <property type="match status" value="1"/>
</dbReference>
<dbReference type="InterPro" id="IPR016181">
    <property type="entry name" value="Acyl_CoA_acyltransferase"/>
</dbReference>
<dbReference type="PANTHER" id="PTHR43420">
    <property type="entry name" value="ACETYLTRANSFERASE"/>
    <property type="match status" value="1"/>
</dbReference>
<feature type="domain" description="N-acetyltransferase" evidence="3">
    <location>
        <begin position="30"/>
        <end position="180"/>
    </location>
</feature>
<evidence type="ECO:0000259" key="3">
    <source>
        <dbReference type="PROSITE" id="PS51186"/>
    </source>
</evidence>
<dbReference type="Proteomes" id="UP001172728">
    <property type="component" value="Unassembled WGS sequence"/>
</dbReference>
<protein>
    <submittedName>
        <fullName evidence="4">GNAT family N-acetyltransferase</fullName>
    </submittedName>
</protein>
<proteinExistence type="predicted"/>
<evidence type="ECO:0000313" key="4">
    <source>
        <dbReference type="EMBL" id="MDN4475830.1"/>
    </source>
</evidence>
<comment type="caution">
    <text evidence="4">The sequence shown here is derived from an EMBL/GenBank/DDBJ whole genome shotgun (WGS) entry which is preliminary data.</text>
</comment>
<dbReference type="EMBL" id="JAUHPW010000005">
    <property type="protein sequence ID" value="MDN4475830.1"/>
    <property type="molecule type" value="Genomic_DNA"/>
</dbReference>
<evidence type="ECO:0000313" key="5">
    <source>
        <dbReference type="Proteomes" id="UP001172728"/>
    </source>
</evidence>
<dbReference type="Gene3D" id="3.40.630.30">
    <property type="match status" value="1"/>
</dbReference>
<accession>A0ABT8G9K8</accession>